<evidence type="ECO:0000313" key="2">
    <source>
        <dbReference type="Proteomes" id="UP000805193"/>
    </source>
</evidence>
<reference evidence="1 2" key="1">
    <citation type="journal article" date="2020" name="Cell">
        <title>Large-Scale Comparative Analyses of Tick Genomes Elucidate Their Genetic Diversity and Vector Capacities.</title>
        <authorList>
            <consortium name="Tick Genome and Microbiome Consortium (TIGMIC)"/>
            <person name="Jia N."/>
            <person name="Wang J."/>
            <person name="Shi W."/>
            <person name="Du L."/>
            <person name="Sun Y."/>
            <person name="Zhan W."/>
            <person name="Jiang J.F."/>
            <person name="Wang Q."/>
            <person name="Zhang B."/>
            <person name="Ji P."/>
            <person name="Bell-Sakyi L."/>
            <person name="Cui X.M."/>
            <person name="Yuan T.T."/>
            <person name="Jiang B.G."/>
            <person name="Yang W.F."/>
            <person name="Lam T.T."/>
            <person name="Chang Q.C."/>
            <person name="Ding S.J."/>
            <person name="Wang X.J."/>
            <person name="Zhu J.G."/>
            <person name="Ruan X.D."/>
            <person name="Zhao L."/>
            <person name="Wei J.T."/>
            <person name="Ye R.Z."/>
            <person name="Que T.C."/>
            <person name="Du C.H."/>
            <person name="Zhou Y.H."/>
            <person name="Cheng J.X."/>
            <person name="Dai P.F."/>
            <person name="Guo W.B."/>
            <person name="Han X.H."/>
            <person name="Huang E.J."/>
            <person name="Li L.F."/>
            <person name="Wei W."/>
            <person name="Gao Y.C."/>
            <person name="Liu J.Z."/>
            <person name="Shao H.Z."/>
            <person name="Wang X."/>
            <person name="Wang C.C."/>
            <person name="Yang T.C."/>
            <person name="Huo Q.B."/>
            <person name="Li W."/>
            <person name="Chen H.Y."/>
            <person name="Chen S.E."/>
            <person name="Zhou L.G."/>
            <person name="Ni X.B."/>
            <person name="Tian J.H."/>
            <person name="Sheng Y."/>
            <person name="Liu T."/>
            <person name="Pan Y.S."/>
            <person name="Xia L.Y."/>
            <person name="Li J."/>
            <person name="Zhao F."/>
            <person name="Cao W.C."/>
        </authorList>
    </citation>
    <scope>NUCLEOTIDE SEQUENCE [LARGE SCALE GENOMIC DNA]</scope>
    <source>
        <strain evidence="1">Iper-2018</strain>
    </source>
</reference>
<protein>
    <submittedName>
        <fullName evidence="1">Uncharacterized protein</fullName>
    </submittedName>
</protein>
<dbReference type="EMBL" id="JABSTQ010008036">
    <property type="protein sequence ID" value="KAG0434965.1"/>
    <property type="molecule type" value="Genomic_DNA"/>
</dbReference>
<feature type="non-terminal residue" evidence="1">
    <location>
        <position position="1"/>
    </location>
</feature>
<comment type="caution">
    <text evidence="1">The sequence shown here is derived from an EMBL/GenBank/DDBJ whole genome shotgun (WGS) entry which is preliminary data.</text>
</comment>
<sequence length="138" mass="15906">DIAPDFIVEVSREEELHPDTWWDGNVETFTRQANAEYIVPNIVRFFRIGDRHLSFVEVACIRAAWLQQQPEVLMIHCDNGSAILDSPLWHLVEEIPSILLMKMARPTEIFGVKFSSVQHQSDVVRAHVLMEYGGIYLD</sequence>
<gene>
    <name evidence="1" type="ORF">HPB47_018759</name>
</gene>
<feature type="non-terminal residue" evidence="1">
    <location>
        <position position="138"/>
    </location>
</feature>
<proteinExistence type="predicted"/>
<keyword evidence="2" id="KW-1185">Reference proteome</keyword>
<organism evidence="1 2">
    <name type="scientific">Ixodes persulcatus</name>
    <name type="common">Taiga tick</name>
    <dbReference type="NCBI Taxonomy" id="34615"/>
    <lineage>
        <taxon>Eukaryota</taxon>
        <taxon>Metazoa</taxon>
        <taxon>Ecdysozoa</taxon>
        <taxon>Arthropoda</taxon>
        <taxon>Chelicerata</taxon>
        <taxon>Arachnida</taxon>
        <taxon>Acari</taxon>
        <taxon>Parasitiformes</taxon>
        <taxon>Ixodida</taxon>
        <taxon>Ixodoidea</taxon>
        <taxon>Ixodidae</taxon>
        <taxon>Ixodinae</taxon>
        <taxon>Ixodes</taxon>
    </lineage>
</organism>
<accession>A0AC60QKS8</accession>
<evidence type="ECO:0000313" key="1">
    <source>
        <dbReference type="EMBL" id="KAG0434965.1"/>
    </source>
</evidence>
<dbReference type="Proteomes" id="UP000805193">
    <property type="component" value="Unassembled WGS sequence"/>
</dbReference>
<name>A0AC60QKS8_IXOPE</name>